<proteinExistence type="predicted"/>
<sequence>MRHFRGLGGVAALARGLALFALLLQFTMPLAGAVAADLSGGGSVPSLSICFAGTSAPEKTIPHACAMPGGCCVLSWTAPNIRLEQAPVRHAAYMAFESRVERPVSASDVTNFARGPPRPSV</sequence>
<organism evidence="1 2">
    <name type="scientific">Pacificispira spongiicola</name>
    <dbReference type="NCBI Taxonomy" id="2729598"/>
    <lineage>
        <taxon>Bacteria</taxon>
        <taxon>Pseudomonadati</taxon>
        <taxon>Pseudomonadota</taxon>
        <taxon>Alphaproteobacteria</taxon>
        <taxon>Rhodospirillales</taxon>
        <taxon>Rhodospirillaceae</taxon>
        <taxon>Pacificispira</taxon>
    </lineage>
</organism>
<dbReference type="Proteomes" id="UP000539372">
    <property type="component" value="Unassembled WGS sequence"/>
</dbReference>
<name>A0A7Y0DXT4_9PROT</name>
<accession>A0A7Y0DXT4</accession>
<dbReference type="EMBL" id="JABBNT010000001">
    <property type="protein sequence ID" value="NMM43545.1"/>
    <property type="molecule type" value="Genomic_DNA"/>
</dbReference>
<protein>
    <submittedName>
        <fullName evidence="1">Uncharacterized protein</fullName>
    </submittedName>
</protein>
<reference evidence="1 2" key="1">
    <citation type="submission" date="2020-04" db="EMBL/GenBank/DDBJ databases">
        <title>Rhodospirillaceae bacterium KN72 isolated from deep sea.</title>
        <authorList>
            <person name="Zhang D.-C."/>
        </authorList>
    </citation>
    <scope>NUCLEOTIDE SEQUENCE [LARGE SCALE GENOMIC DNA]</scope>
    <source>
        <strain evidence="1 2">KN72</strain>
    </source>
</reference>
<dbReference type="RefSeq" id="WP_169623815.1">
    <property type="nucleotide sequence ID" value="NZ_JABBNT010000001.1"/>
</dbReference>
<dbReference type="AlphaFoldDB" id="A0A7Y0DXT4"/>
<gene>
    <name evidence="1" type="ORF">HH303_03585</name>
</gene>
<evidence type="ECO:0000313" key="1">
    <source>
        <dbReference type="EMBL" id="NMM43545.1"/>
    </source>
</evidence>
<evidence type="ECO:0000313" key="2">
    <source>
        <dbReference type="Proteomes" id="UP000539372"/>
    </source>
</evidence>
<comment type="caution">
    <text evidence="1">The sequence shown here is derived from an EMBL/GenBank/DDBJ whole genome shotgun (WGS) entry which is preliminary data.</text>
</comment>
<keyword evidence="2" id="KW-1185">Reference proteome</keyword>